<sequence length="547" mass="57803">MRRGLRRLRGRREKSQRVGANALDFASAIHVSQLRTCDLREELSKMAATQSHKPLIELAGGTSQFIDGKLVRGEGEAFTVENPSDGSVVESIAAASIDQVREMIAAAGRAQVEWAALSRDERIAALRPFVAALRARMPDMRETLIAEAGCPGGSAPSAAGIMYFQTHVGVKQADDTLDLYRSMPEWEDNPVPLEERTTALGQLAQSVMHYSPVGVVAAIAAYNYPFYTAIWKVIPALATGNAVILRPSPLTPISSLVFAQAAIEAGLPAGVLNVMIESGIEGAQLLTTDPGVDMVAFTGSTAVGVQVAKQGADTMKRLQLELGGKSAQIFMEDALDKVIPAAAGVCLSHAGQGCVLGTRIFVPEERKAEVMQGMKALFESVKIGPASADDTVLGPLISRAQVERCERFVELATQAGAKVVCGGKRPEGLDGYFYEATVLDTPDNANPAAQEEIFGPVICVIGYTDIDHAIAMANDTPFGLSGYVFGADKKAALAVAKRLKTGTVNVNGGLNSAYASSGGHRMSGVGRERGPDGLRLYQNATNLTMAA</sequence>
<feature type="active site" evidence="3">
    <location>
        <position position="321"/>
    </location>
</feature>
<dbReference type="SUPFAM" id="SSF53720">
    <property type="entry name" value="ALDH-like"/>
    <property type="match status" value="1"/>
</dbReference>
<dbReference type="PATRIC" id="fig|1088721.3.peg.1483"/>
<evidence type="ECO:0000256" key="4">
    <source>
        <dbReference type="RuleBase" id="RU003345"/>
    </source>
</evidence>
<dbReference type="Gene3D" id="3.40.309.10">
    <property type="entry name" value="Aldehyde Dehydrogenase, Chain A, domain 2"/>
    <property type="match status" value="1"/>
</dbReference>
<dbReference type="InterPro" id="IPR016161">
    <property type="entry name" value="Ald_DH/histidinol_DH"/>
</dbReference>
<proteinExistence type="inferred from homology"/>
<organism evidence="6 7">
    <name type="scientific">Novosphingobium pentaromativorans US6-1</name>
    <dbReference type="NCBI Taxonomy" id="1088721"/>
    <lineage>
        <taxon>Bacteria</taxon>
        <taxon>Pseudomonadati</taxon>
        <taxon>Pseudomonadota</taxon>
        <taxon>Alphaproteobacteria</taxon>
        <taxon>Sphingomonadales</taxon>
        <taxon>Sphingomonadaceae</taxon>
        <taxon>Novosphingobium</taxon>
    </lineage>
</organism>
<reference evidence="6 7" key="1">
    <citation type="journal article" date="2012" name="J. Bacteriol.">
        <title>Genome sequence of benzo(a)pyrene-degrading bacterium Novosphingobium pentaromativorans US6-1.</title>
        <authorList>
            <person name="Luo Y.R."/>
            <person name="Kang S.G."/>
            <person name="Kim S.J."/>
            <person name="Kim M.R."/>
            <person name="Li N."/>
            <person name="Lee J.H."/>
            <person name="Kwon K.K."/>
        </authorList>
    </citation>
    <scope>NUCLEOTIDE SEQUENCE [LARGE SCALE GENOMIC DNA]</scope>
    <source>
        <strain evidence="6 7">US6-1</strain>
    </source>
</reference>
<evidence type="ECO:0000256" key="3">
    <source>
        <dbReference type="PROSITE-ProRule" id="PRU10007"/>
    </source>
</evidence>
<keyword evidence="7" id="KW-1185">Reference proteome</keyword>
<dbReference type="PANTHER" id="PTHR42804:SF1">
    <property type="entry name" value="ALDEHYDE DEHYDROGENASE-RELATED"/>
    <property type="match status" value="1"/>
</dbReference>
<dbReference type="GO" id="GO:0016620">
    <property type="term" value="F:oxidoreductase activity, acting on the aldehyde or oxo group of donors, NAD or NADP as acceptor"/>
    <property type="evidence" value="ECO:0007669"/>
    <property type="project" value="InterPro"/>
</dbReference>
<dbReference type="InterPro" id="IPR015590">
    <property type="entry name" value="Aldehyde_DH_dom"/>
</dbReference>
<dbReference type="eggNOG" id="COG1012">
    <property type="taxonomic scope" value="Bacteria"/>
</dbReference>
<dbReference type="InterPro" id="IPR016163">
    <property type="entry name" value="Ald_DH_C"/>
</dbReference>
<name>G6EAV4_9SPHN</name>
<accession>G6EAV4</accession>
<dbReference type="EMBL" id="AGFM01000017">
    <property type="protein sequence ID" value="EHJ61741.1"/>
    <property type="molecule type" value="Genomic_DNA"/>
</dbReference>
<dbReference type="PROSITE" id="PS00687">
    <property type="entry name" value="ALDEHYDE_DEHYDR_GLU"/>
    <property type="match status" value="1"/>
</dbReference>
<gene>
    <name evidence="6" type="ORF">NSU_1502</name>
</gene>
<dbReference type="InterPro" id="IPR016162">
    <property type="entry name" value="Ald_DH_N"/>
</dbReference>
<feature type="domain" description="Aldehyde dehydrogenase" evidence="5">
    <location>
        <begin position="72"/>
        <end position="540"/>
    </location>
</feature>
<dbReference type="InterPro" id="IPR029510">
    <property type="entry name" value="Ald_DH_CS_GLU"/>
</dbReference>
<comment type="caution">
    <text evidence="6">The sequence shown here is derived from an EMBL/GenBank/DDBJ whole genome shotgun (WGS) entry which is preliminary data.</text>
</comment>
<dbReference type="Gene3D" id="3.40.605.10">
    <property type="entry name" value="Aldehyde Dehydrogenase, Chain A, domain 1"/>
    <property type="match status" value="1"/>
</dbReference>
<dbReference type="PANTHER" id="PTHR42804">
    <property type="entry name" value="ALDEHYDE DEHYDROGENASE"/>
    <property type="match status" value="1"/>
</dbReference>
<protein>
    <submittedName>
        <fullName evidence="6">Aldehyde Dehydrogenase</fullName>
    </submittedName>
</protein>
<comment type="similarity">
    <text evidence="1 4">Belongs to the aldehyde dehydrogenase family.</text>
</comment>
<dbReference type="STRING" id="1088721.JI59_12660"/>
<evidence type="ECO:0000313" key="7">
    <source>
        <dbReference type="Proteomes" id="UP000004030"/>
    </source>
</evidence>
<dbReference type="Proteomes" id="UP000004030">
    <property type="component" value="Unassembled WGS sequence"/>
</dbReference>
<keyword evidence="2 4" id="KW-0560">Oxidoreductase</keyword>
<evidence type="ECO:0000313" key="6">
    <source>
        <dbReference type="EMBL" id="EHJ61741.1"/>
    </source>
</evidence>
<dbReference type="Pfam" id="PF00171">
    <property type="entry name" value="Aldedh"/>
    <property type="match status" value="1"/>
</dbReference>
<evidence type="ECO:0000256" key="1">
    <source>
        <dbReference type="ARBA" id="ARBA00009986"/>
    </source>
</evidence>
<evidence type="ECO:0000256" key="2">
    <source>
        <dbReference type="ARBA" id="ARBA00023002"/>
    </source>
</evidence>
<dbReference type="AlphaFoldDB" id="G6EAV4"/>
<evidence type="ECO:0000259" key="5">
    <source>
        <dbReference type="Pfam" id="PF00171"/>
    </source>
</evidence>